<dbReference type="NCBIfam" id="NF047541">
    <property type="entry name" value="telomere_Tpg"/>
    <property type="match status" value="1"/>
</dbReference>
<reference evidence="1 2" key="1">
    <citation type="submission" date="2024-10" db="EMBL/GenBank/DDBJ databases">
        <title>The Natural Products Discovery Center: Release of the First 8490 Sequenced Strains for Exploring Actinobacteria Biosynthetic Diversity.</title>
        <authorList>
            <person name="Kalkreuter E."/>
            <person name="Kautsar S.A."/>
            <person name="Yang D."/>
            <person name="Bader C.D."/>
            <person name="Teijaro C.N."/>
            <person name="Fluegel L."/>
            <person name="Davis C.M."/>
            <person name="Simpson J.R."/>
            <person name="Lauterbach L."/>
            <person name="Steele A.D."/>
            <person name="Gui C."/>
            <person name="Meng S."/>
            <person name="Li G."/>
            <person name="Viehrig K."/>
            <person name="Ye F."/>
            <person name="Su P."/>
            <person name="Kiefer A.F."/>
            <person name="Nichols A."/>
            <person name="Cepeda A.J."/>
            <person name="Yan W."/>
            <person name="Fan B."/>
            <person name="Jiang Y."/>
            <person name="Adhikari A."/>
            <person name="Zheng C.-J."/>
            <person name="Schuster L."/>
            <person name="Cowan T.M."/>
            <person name="Smanski M.J."/>
            <person name="Chevrette M.G."/>
            <person name="De Carvalho L.P.S."/>
            <person name="Shen B."/>
        </authorList>
    </citation>
    <scope>NUCLEOTIDE SEQUENCE [LARGE SCALE GENOMIC DNA]</scope>
    <source>
        <strain evidence="1 2">NPDC012605</strain>
    </source>
</reference>
<protein>
    <submittedName>
        <fullName evidence="1">Telomere-protecting terminal protein Tpg</fullName>
    </submittedName>
</protein>
<dbReference type="Proteomes" id="UP001602370">
    <property type="component" value="Unassembled WGS sequence"/>
</dbReference>
<dbReference type="RefSeq" id="WP_388312238.1">
    <property type="nucleotide sequence ID" value="NZ_JBIBDZ010000023.1"/>
</dbReference>
<sequence length="123" mass="13280">MAYSSSVSSPESGPAWKPRADLADRMAAEVRQRWQPYIRARARRAAVTPAGLMVDVRARSGFTAAPGTTDDARIRPLTLAFSSAQAAVSLPMWLRPGKQCPDGVALALVRGRPFAAIDPQRYA</sequence>
<keyword evidence="2" id="KW-1185">Reference proteome</keyword>
<evidence type="ECO:0000313" key="2">
    <source>
        <dbReference type="Proteomes" id="UP001602370"/>
    </source>
</evidence>
<dbReference type="InterPro" id="IPR058118">
    <property type="entry name" value="Tpg"/>
</dbReference>
<comment type="caution">
    <text evidence="1">The sequence shown here is derived from an EMBL/GenBank/DDBJ whole genome shotgun (WGS) entry which is preliminary data.</text>
</comment>
<accession>A0ABW6Y3J6</accession>
<dbReference type="EMBL" id="JBIBDZ010000023">
    <property type="protein sequence ID" value="MFF5924339.1"/>
    <property type="molecule type" value="Genomic_DNA"/>
</dbReference>
<proteinExistence type="predicted"/>
<organism evidence="1 2">
    <name type="scientific">Streptomyces flavochromogenes</name>
    <dbReference type="NCBI Taxonomy" id="68199"/>
    <lineage>
        <taxon>Bacteria</taxon>
        <taxon>Bacillati</taxon>
        <taxon>Actinomycetota</taxon>
        <taxon>Actinomycetes</taxon>
        <taxon>Kitasatosporales</taxon>
        <taxon>Streptomycetaceae</taxon>
        <taxon>Streptomyces</taxon>
    </lineage>
</organism>
<name>A0ABW6Y3J6_9ACTN</name>
<gene>
    <name evidence="1" type="primary">tpg</name>
    <name evidence="1" type="ORF">ACFY8C_39415</name>
</gene>
<evidence type="ECO:0000313" key="1">
    <source>
        <dbReference type="EMBL" id="MFF5924339.1"/>
    </source>
</evidence>